<keyword evidence="5 6" id="KW-0732">Signal</keyword>
<sequence>MGKPTRLILVSLASLVLFCFVCEAAEPDGFFRKDKVQVNITNNLPGGVSLTIHCRSKDDDLGFQTLAPGVSWSFRFRPNAFVSVTLFYCSFQWPGNFHHFDVYRQRRALEAKRCRHFCLWSVQPDGPCLFNTNDGKYDICLGWKPESSRLPLPRSMA</sequence>
<keyword evidence="4 6" id="KW-0964">Secreted</keyword>
<proteinExistence type="inferred from homology"/>
<name>A0ABD3JK37_EUCGL</name>
<dbReference type="Pfam" id="PF05938">
    <property type="entry name" value="Self-incomp_S1"/>
    <property type="match status" value="1"/>
</dbReference>
<keyword evidence="3 6" id="KW-0713">Self-incompatibility</keyword>
<evidence type="ECO:0000313" key="8">
    <source>
        <dbReference type="Proteomes" id="UP001634007"/>
    </source>
</evidence>
<dbReference type="GO" id="GO:0005576">
    <property type="term" value="C:extracellular region"/>
    <property type="evidence" value="ECO:0007669"/>
    <property type="project" value="UniProtKB-SubCell"/>
</dbReference>
<evidence type="ECO:0000256" key="1">
    <source>
        <dbReference type="ARBA" id="ARBA00004613"/>
    </source>
</evidence>
<protein>
    <recommendedName>
        <fullName evidence="6">S-protein homolog</fullName>
    </recommendedName>
</protein>
<evidence type="ECO:0000256" key="2">
    <source>
        <dbReference type="ARBA" id="ARBA00005581"/>
    </source>
</evidence>
<organism evidence="7 8">
    <name type="scientific">Eucalyptus globulus</name>
    <name type="common">Tasmanian blue gum</name>
    <dbReference type="NCBI Taxonomy" id="34317"/>
    <lineage>
        <taxon>Eukaryota</taxon>
        <taxon>Viridiplantae</taxon>
        <taxon>Streptophyta</taxon>
        <taxon>Embryophyta</taxon>
        <taxon>Tracheophyta</taxon>
        <taxon>Spermatophyta</taxon>
        <taxon>Magnoliopsida</taxon>
        <taxon>eudicotyledons</taxon>
        <taxon>Gunneridae</taxon>
        <taxon>Pentapetalae</taxon>
        <taxon>rosids</taxon>
        <taxon>malvids</taxon>
        <taxon>Myrtales</taxon>
        <taxon>Myrtaceae</taxon>
        <taxon>Myrtoideae</taxon>
        <taxon>Eucalypteae</taxon>
        <taxon>Eucalyptus</taxon>
    </lineage>
</organism>
<evidence type="ECO:0000256" key="6">
    <source>
        <dbReference type="RuleBase" id="RU367044"/>
    </source>
</evidence>
<comment type="caution">
    <text evidence="7">The sequence shown here is derived from an EMBL/GenBank/DDBJ whole genome shotgun (WGS) entry which is preliminary data.</text>
</comment>
<evidence type="ECO:0000256" key="5">
    <source>
        <dbReference type="ARBA" id="ARBA00022729"/>
    </source>
</evidence>
<reference evidence="7 8" key="1">
    <citation type="submission" date="2024-11" db="EMBL/GenBank/DDBJ databases">
        <title>Chromosome-level genome assembly of Eucalyptus globulus Labill. provides insights into its genome evolution.</title>
        <authorList>
            <person name="Li X."/>
        </authorList>
    </citation>
    <scope>NUCLEOTIDE SEQUENCE [LARGE SCALE GENOMIC DNA]</scope>
    <source>
        <strain evidence="7">CL2024</strain>
        <tissue evidence="7">Fresh tender leaves</tissue>
    </source>
</reference>
<dbReference type="PANTHER" id="PTHR31232:SF43">
    <property type="entry name" value="S-PROTEIN HOMOLOG 29-RELATED"/>
    <property type="match status" value="1"/>
</dbReference>
<evidence type="ECO:0000256" key="4">
    <source>
        <dbReference type="ARBA" id="ARBA00022525"/>
    </source>
</evidence>
<dbReference type="InterPro" id="IPR010264">
    <property type="entry name" value="Self-incomp_S1"/>
</dbReference>
<dbReference type="EMBL" id="JBJKBG010000008">
    <property type="protein sequence ID" value="KAL3726749.1"/>
    <property type="molecule type" value="Genomic_DNA"/>
</dbReference>
<dbReference type="PANTHER" id="PTHR31232">
    <property type="match status" value="1"/>
</dbReference>
<comment type="subcellular location">
    <subcellularLocation>
        <location evidence="1 6">Secreted</location>
    </subcellularLocation>
</comment>
<dbReference type="GO" id="GO:0060320">
    <property type="term" value="P:rejection of self pollen"/>
    <property type="evidence" value="ECO:0007669"/>
    <property type="project" value="UniProtKB-KW"/>
</dbReference>
<feature type="chain" id="PRO_5044525526" description="S-protein homolog" evidence="6">
    <location>
        <begin position="25"/>
        <end position="157"/>
    </location>
</feature>
<gene>
    <name evidence="7" type="ORF">ACJRO7_031617</name>
</gene>
<keyword evidence="8" id="KW-1185">Reference proteome</keyword>
<dbReference type="Proteomes" id="UP001634007">
    <property type="component" value="Unassembled WGS sequence"/>
</dbReference>
<accession>A0ABD3JK37</accession>
<feature type="signal peptide" evidence="6">
    <location>
        <begin position="1"/>
        <end position="24"/>
    </location>
</feature>
<evidence type="ECO:0000313" key="7">
    <source>
        <dbReference type="EMBL" id="KAL3726749.1"/>
    </source>
</evidence>
<evidence type="ECO:0000256" key="3">
    <source>
        <dbReference type="ARBA" id="ARBA00022471"/>
    </source>
</evidence>
<dbReference type="AlphaFoldDB" id="A0ABD3JK37"/>
<comment type="similarity">
    <text evidence="2 6">Belongs to the plant self-incompatibility (S1) protein family.</text>
</comment>